<feature type="DNA-binding region" description="H-T-H motif" evidence="5">
    <location>
        <begin position="33"/>
        <end position="52"/>
    </location>
</feature>
<evidence type="ECO:0000256" key="4">
    <source>
        <dbReference type="ARBA" id="ARBA00023163"/>
    </source>
</evidence>
<dbReference type="Proteomes" id="UP000706031">
    <property type="component" value="Unassembled WGS sequence"/>
</dbReference>
<dbReference type="InterPro" id="IPR039538">
    <property type="entry name" value="BetI_C"/>
</dbReference>
<gene>
    <name evidence="8" type="ORF">H7T88_12925</name>
</gene>
<organism evidence="8 9">
    <name type="scientific">Paenibacillus cucumis</name>
    <name type="common">ex Kampfer et al. 2016</name>
    <dbReference type="NCBI Taxonomy" id="1776858"/>
    <lineage>
        <taxon>Bacteria</taxon>
        <taxon>Bacillati</taxon>
        <taxon>Bacillota</taxon>
        <taxon>Bacilli</taxon>
        <taxon>Bacillales</taxon>
        <taxon>Paenibacillaceae</taxon>
        <taxon>Paenibacillus</taxon>
    </lineage>
</organism>
<dbReference type="Pfam" id="PF00440">
    <property type="entry name" value="TetR_N"/>
    <property type="match status" value="1"/>
</dbReference>
<keyword evidence="4" id="KW-0804">Transcription</keyword>
<reference evidence="8 9" key="1">
    <citation type="submission" date="2020-08" db="EMBL/GenBank/DDBJ databases">
        <title>Fungal Genomes of the International Space Station.</title>
        <authorList>
            <person name="Seuylemezian A."/>
            <person name="Singh N.K."/>
            <person name="Wood J."/>
            <person name="Venkateswaran K."/>
        </authorList>
    </citation>
    <scope>NUCLEOTIDE SEQUENCE [LARGE SCALE GENOMIC DNA]</scope>
    <source>
        <strain evidence="8 9">S/N-304-OC-R4</strain>
    </source>
</reference>
<accession>A0ABS7KJE3</accession>
<keyword evidence="3 5" id="KW-0238">DNA-binding</keyword>
<dbReference type="InterPro" id="IPR050109">
    <property type="entry name" value="HTH-type_TetR-like_transc_reg"/>
</dbReference>
<dbReference type="Gene3D" id="1.10.357.10">
    <property type="entry name" value="Tetracycline Repressor, domain 2"/>
    <property type="match status" value="1"/>
</dbReference>
<dbReference type="PRINTS" id="PR00455">
    <property type="entry name" value="HTHTETR"/>
</dbReference>
<evidence type="ECO:0000256" key="5">
    <source>
        <dbReference type="PROSITE-ProRule" id="PRU00335"/>
    </source>
</evidence>
<dbReference type="SUPFAM" id="SSF46689">
    <property type="entry name" value="Homeodomain-like"/>
    <property type="match status" value="1"/>
</dbReference>
<dbReference type="InterPro" id="IPR009057">
    <property type="entry name" value="Homeodomain-like_sf"/>
</dbReference>
<protein>
    <submittedName>
        <fullName evidence="8">TetR/AcrR family transcriptional regulator</fullName>
    </submittedName>
</protein>
<name>A0ABS7KJE3_9BACL</name>
<dbReference type="PANTHER" id="PTHR30055:SF234">
    <property type="entry name" value="HTH-TYPE TRANSCRIPTIONAL REGULATOR BETI"/>
    <property type="match status" value="1"/>
</dbReference>
<keyword evidence="9" id="KW-1185">Reference proteome</keyword>
<dbReference type="InterPro" id="IPR001647">
    <property type="entry name" value="HTH_TetR"/>
</dbReference>
<dbReference type="Pfam" id="PF13977">
    <property type="entry name" value="TetR_C_6"/>
    <property type="match status" value="1"/>
</dbReference>
<feature type="region of interest" description="Disordered" evidence="6">
    <location>
        <begin position="197"/>
        <end position="219"/>
    </location>
</feature>
<dbReference type="PANTHER" id="PTHR30055">
    <property type="entry name" value="HTH-TYPE TRANSCRIPTIONAL REGULATOR RUTR"/>
    <property type="match status" value="1"/>
</dbReference>
<evidence type="ECO:0000256" key="6">
    <source>
        <dbReference type="SAM" id="MobiDB-lite"/>
    </source>
</evidence>
<evidence type="ECO:0000256" key="2">
    <source>
        <dbReference type="ARBA" id="ARBA00023015"/>
    </source>
</evidence>
<evidence type="ECO:0000256" key="1">
    <source>
        <dbReference type="ARBA" id="ARBA00022491"/>
    </source>
</evidence>
<evidence type="ECO:0000259" key="7">
    <source>
        <dbReference type="PROSITE" id="PS50977"/>
    </source>
</evidence>
<dbReference type="PROSITE" id="PS50977">
    <property type="entry name" value="HTH_TETR_2"/>
    <property type="match status" value="1"/>
</dbReference>
<dbReference type="EMBL" id="JACLIC010000020">
    <property type="protein sequence ID" value="MBY0204121.1"/>
    <property type="molecule type" value="Genomic_DNA"/>
</dbReference>
<dbReference type="InterPro" id="IPR036271">
    <property type="entry name" value="Tet_transcr_reg_TetR-rel_C_sf"/>
</dbReference>
<sequence length="219" mass="24683">MSKQQSENQDERRNAILQAAFTLFGQVGYTKATMKEIAAKAGVAQGLIGYHFTTKETLLVEVVREWMINRGMKEALQQLDMSAQPAALLQQALQHVVEFRKTNPEWFTLLISLWTESVSNEKLAHELVKLYQEMKSGIRLIIDRLDLPLDEGEKETFAVLIQAVFDGLTLQSPVLLSAQPLSHEQVSRGIGWMLSGMKSPNGEHKNQNKLHLNKGDQTK</sequence>
<proteinExistence type="predicted"/>
<comment type="caution">
    <text evidence="8">The sequence shown here is derived from an EMBL/GenBank/DDBJ whole genome shotgun (WGS) entry which is preliminary data.</text>
</comment>
<dbReference type="SUPFAM" id="SSF48498">
    <property type="entry name" value="Tetracyclin repressor-like, C-terminal domain"/>
    <property type="match status" value="1"/>
</dbReference>
<dbReference type="RefSeq" id="WP_221788785.1">
    <property type="nucleotide sequence ID" value="NZ_JACLIC010000020.1"/>
</dbReference>
<evidence type="ECO:0000313" key="9">
    <source>
        <dbReference type="Proteomes" id="UP000706031"/>
    </source>
</evidence>
<feature type="domain" description="HTH tetR-type" evidence="7">
    <location>
        <begin position="10"/>
        <end position="70"/>
    </location>
</feature>
<evidence type="ECO:0000313" key="8">
    <source>
        <dbReference type="EMBL" id="MBY0204121.1"/>
    </source>
</evidence>
<keyword evidence="2" id="KW-0805">Transcription regulation</keyword>
<evidence type="ECO:0000256" key="3">
    <source>
        <dbReference type="ARBA" id="ARBA00023125"/>
    </source>
</evidence>
<keyword evidence="1" id="KW-0678">Repressor</keyword>